<dbReference type="InterPro" id="IPR000086">
    <property type="entry name" value="NUDIX_hydrolase_dom"/>
</dbReference>
<evidence type="ECO:0000313" key="3">
    <source>
        <dbReference type="Proteomes" id="UP001316087"/>
    </source>
</evidence>
<reference evidence="2 3" key="1">
    <citation type="submission" date="2022-03" db="EMBL/GenBank/DDBJ databases">
        <authorList>
            <person name="Jo J.-H."/>
            <person name="Im W.-T."/>
        </authorList>
    </citation>
    <scope>NUCLEOTIDE SEQUENCE [LARGE SCALE GENOMIC DNA]</scope>
    <source>
        <strain evidence="2 3">MA9</strain>
    </source>
</reference>
<name>A0ABS9UB28_9BACL</name>
<comment type="caution">
    <text evidence="2">The sequence shown here is derived from an EMBL/GenBank/DDBJ whole genome shotgun (WGS) entry which is preliminary data.</text>
</comment>
<protein>
    <submittedName>
        <fullName evidence="2">NUDIX domain-containing protein</fullName>
    </submittedName>
</protein>
<sequence length="164" mass="18762">MKTIFVDWGGNKVKLTWIPGMKINQSLKVTSVHAICIKDGNILLAHIKNRGFNYPGGHLEAGEKEEEAIIRETYEEGYVKGAIKYIGLIEVSHQDNPFFDPQGKYPLIGYQVFYRMDVNECLPFLREHESTSRIWVQPSEVPFIINDHELAKLILDDALALDMK</sequence>
<dbReference type="InterPro" id="IPR015797">
    <property type="entry name" value="NUDIX_hydrolase-like_dom_sf"/>
</dbReference>
<dbReference type="Gene3D" id="3.90.79.10">
    <property type="entry name" value="Nucleoside Triphosphate Pyrophosphohydrolase"/>
    <property type="match status" value="1"/>
</dbReference>
<accession>A0ABS9UB28</accession>
<feature type="domain" description="Nudix hydrolase" evidence="1">
    <location>
        <begin position="27"/>
        <end position="158"/>
    </location>
</feature>
<evidence type="ECO:0000313" key="2">
    <source>
        <dbReference type="EMBL" id="MCH7321547.1"/>
    </source>
</evidence>
<dbReference type="Pfam" id="PF00293">
    <property type="entry name" value="NUDIX"/>
    <property type="match status" value="1"/>
</dbReference>
<organism evidence="2 3">
    <name type="scientific">Solibacillus palustris</name>
    <dbReference type="NCBI Taxonomy" id="2908203"/>
    <lineage>
        <taxon>Bacteria</taxon>
        <taxon>Bacillati</taxon>
        <taxon>Bacillota</taxon>
        <taxon>Bacilli</taxon>
        <taxon>Bacillales</taxon>
        <taxon>Caryophanaceae</taxon>
        <taxon>Solibacillus</taxon>
    </lineage>
</organism>
<dbReference type="RefSeq" id="WP_241368572.1">
    <property type="nucleotide sequence ID" value="NZ_JAKZFC010000001.1"/>
</dbReference>
<gene>
    <name evidence="2" type="ORF">LZ480_06535</name>
</gene>
<proteinExistence type="predicted"/>
<evidence type="ECO:0000259" key="1">
    <source>
        <dbReference type="PROSITE" id="PS51462"/>
    </source>
</evidence>
<dbReference type="PROSITE" id="PS51462">
    <property type="entry name" value="NUDIX"/>
    <property type="match status" value="1"/>
</dbReference>
<dbReference type="EMBL" id="JAKZFC010000001">
    <property type="protein sequence ID" value="MCH7321547.1"/>
    <property type="molecule type" value="Genomic_DNA"/>
</dbReference>
<keyword evidence="3" id="KW-1185">Reference proteome</keyword>
<dbReference type="Proteomes" id="UP001316087">
    <property type="component" value="Unassembled WGS sequence"/>
</dbReference>
<dbReference type="SUPFAM" id="SSF55811">
    <property type="entry name" value="Nudix"/>
    <property type="match status" value="1"/>
</dbReference>